<dbReference type="InterPro" id="IPR002885">
    <property type="entry name" value="PPR_rpt"/>
</dbReference>
<comment type="caution">
    <text evidence="3">The sequence shown here is derived from an EMBL/GenBank/DDBJ whole genome shotgun (WGS) entry which is preliminary data.</text>
</comment>
<feature type="repeat" description="PPR" evidence="2">
    <location>
        <begin position="194"/>
        <end position="228"/>
    </location>
</feature>
<dbReference type="Pfam" id="PF13041">
    <property type="entry name" value="PPR_2"/>
    <property type="match status" value="3"/>
</dbReference>
<dbReference type="InterPro" id="IPR046960">
    <property type="entry name" value="PPR_At4g14850-like_plant"/>
</dbReference>
<dbReference type="Gene3D" id="1.25.40.10">
    <property type="entry name" value="Tetratricopeptide repeat domain"/>
    <property type="match status" value="4"/>
</dbReference>
<organism evidence="3 4">
    <name type="scientific">Linum tenue</name>
    <dbReference type="NCBI Taxonomy" id="586396"/>
    <lineage>
        <taxon>Eukaryota</taxon>
        <taxon>Viridiplantae</taxon>
        <taxon>Streptophyta</taxon>
        <taxon>Embryophyta</taxon>
        <taxon>Tracheophyta</taxon>
        <taxon>Spermatophyta</taxon>
        <taxon>Magnoliopsida</taxon>
        <taxon>eudicotyledons</taxon>
        <taxon>Gunneridae</taxon>
        <taxon>Pentapetalae</taxon>
        <taxon>rosids</taxon>
        <taxon>fabids</taxon>
        <taxon>Malpighiales</taxon>
        <taxon>Linaceae</taxon>
        <taxon>Linum</taxon>
    </lineage>
</organism>
<sequence>MYICGRGLRFLSRVANGKNRNTNWDPTVALELNHPSLVLLEKCNDGVQFKQVLAQVLRSNLIGQTFPMSRLIYFSAISYPENLDLALILFERFTPRPNLFIYNTMISALCPAVKRSFGVYGSLLSSGVSPDENTLLYLLRASKSGAEWMQIHCHAIVFGLLSYGYLQNFILKVYLESGLTFLARKLFECMSSPDIVSFNTMINGYAKQGCPFEALQLVLRMDGLDVEPDDFTMSGLLVCCGQLGDVKLGKAVHAWIGRRNSFGSSNLILSNALLDMYVKCRELKVAERLFQTLKEKDIVSWNTMVAGCAKLGDLELARAFFNQMSTPDMFSWNSLISGYACYGDFTMIKSLLHDMGLQNIRPDSVTMGCLVSAAAEYGGLEQGRSVHGLLIRWQMDIDANLGSALVEMYYKTGNLEKSFNIFKTVTRKDVTLWTTMINAFAFHGYGSKALELFSKMKEELIPNEITFIAVLAACSHCGLVDQGIKIFNCMASYGIEPGAEHYGCLVDLLGRSGRLGEAKLVIERMPMKPTRSIWGAILNACQSHGDEEIAEKALTELLKLEPDDDGGYMLLSNMYAAEGKWCNSNEIREAMGSKGVKKTAGCSSLVVDGITHSFVAADKKHPRWVEVRSITNFLKGEMDVKADFPLFSMHPSLSSD</sequence>
<evidence type="ECO:0000313" key="4">
    <source>
        <dbReference type="Proteomes" id="UP001154282"/>
    </source>
</evidence>
<evidence type="ECO:0000256" key="2">
    <source>
        <dbReference type="PROSITE-ProRule" id="PRU00708"/>
    </source>
</evidence>
<protein>
    <submittedName>
        <fullName evidence="3">Uncharacterized protein</fullName>
    </submittedName>
</protein>
<dbReference type="AlphaFoldDB" id="A0AAV0HFW4"/>
<feature type="repeat" description="PPR" evidence="2">
    <location>
        <begin position="463"/>
        <end position="497"/>
    </location>
</feature>
<dbReference type="PANTHER" id="PTHR47926:SF492">
    <property type="entry name" value="DYW DOMAIN-CONTAINING PROTEIN"/>
    <property type="match status" value="1"/>
</dbReference>
<dbReference type="PROSITE" id="PS51375">
    <property type="entry name" value="PPR"/>
    <property type="match status" value="4"/>
</dbReference>
<accession>A0AAV0HFW4</accession>
<dbReference type="FunFam" id="1.25.40.10:FF:000090">
    <property type="entry name" value="Pentatricopeptide repeat-containing protein, chloroplastic"/>
    <property type="match status" value="1"/>
</dbReference>
<keyword evidence="4" id="KW-1185">Reference proteome</keyword>
<evidence type="ECO:0000256" key="1">
    <source>
        <dbReference type="ARBA" id="ARBA00022737"/>
    </source>
</evidence>
<dbReference type="InterPro" id="IPR011990">
    <property type="entry name" value="TPR-like_helical_dom_sf"/>
</dbReference>
<dbReference type="Pfam" id="PF01535">
    <property type="entry name" value="PPR"/>
    <property type="match status" value="3"/>
</dbReference>
<gene>
    <name evidence="3" type="ORF">LITE_LOCUS4283</name>
</gene>
<name>A0AAV0HFW4_9ROSI</name>
<dbReference type="GO" id="GO:0003723">
    <property type="term" value="F:RNA binding"/>
    <property type="evidence" value="ECO:0007669"/>
    <property type="project" value="InterPro"/>
</dbReference>
<dbReference type="Pfam" id="PF20431">
    <property type="entry name" value="E_motif"/>
    <property type="match status" value="1"/>
</dbReference>
<dbReference type="GO" id="GO:0009451">
    <property type="term" value="P:RNA modification"/>
    <property type="evidence" value="ECO:0007669"/>
    <property type="project" value="InterPro"/>
</dbReference>
<evidence type="ECO:0000313" key="3">
    <source>
        <dbReference type="EMBL" id="CAI0384092.1"/>
    </source>
</evidence>
<dbReference type="InterPro" id="IPR046848">
    <property type="entry name" value="E_motif"/>
</dbReference>
<dbReference type="SUPFAM" id="SSF48452">
    <property type="entry name" value="TPR-like"/>
    <property type="match status" value="1"/>
</dbReference>
<feature type="repeat" description="PPR" evidence="2">
    <location>
        <begin position="297"/>
        <end position="331"/>
    </location>
</feature>
<dbReference type="Proteomes" id="UP001154282">
    <property type="component" value="Unassembled WGS sequence"/>
</dbReference>
<reference evidence="3" key="1">
    <citation type="submission" date="2022-08" db="EMBL/GenBank/DDBJ databases">
        <authorList>
            <person name="Gutierrez-Valencia J."/>
        </authorList>
    </citation>
    <scope>NUCLEOTIDE SEQUENCE</scope>
</reference>
<proteinExistence type="predicted"/>
<feature type="repeat" description="PPR" evidence="2">
    <location>
        <begin position="429"/>
        <end position="459"/>
    </location>
</feature>
<dbReference type="PANTHER" id="PTHR47926">
    <property type="entry name" value="PENTATRICOPEPTIDE REPEAT-CONTAINING PROTEIN"/>
    <property type="match status" value="1"/>
</dbReference>
<dbReference type="NCBIfam" id="TIGR00756">
    <property type="entry name" value="PPR"/>
    <property type="match status" value="3"/>
</dbReference>
<keyword evidence="1" id="KW-0677">Repeat</keyword>
<dbReference type="EMBL" id="CAMGYJ010000002">
    <property type="protein sequence ID" value="CAI0384092.1"/>
    <property type="molecule type" value="Genomic_DNA"/>
</dbReference>